<feature type="compositionally biased region" description="Basic and acidic residues" evidence="1">
    <location>
        <begin position="206"/>
        <end position="220"/>
    </location>
</feature>
<dbReference type="EMBL" id="SRMQ01000024">
    <property type="protein sequence ID" value="TGJ75329.1"/>
    <property type="molecule type" value="Genomic_DNA"/>
</dbReference>
<protein>
    <recommendedName>
        <fullName evidence="4">DUF1351 domain-containing protein</fullName>
    </recommendedName>
</protein>
<proteinExistence type="predicted"/>
<dbReference type="InterPro" id="IPR009785">
    <property type="entry name" value="Prophage_Lj928_Orf309"/>
</dbReference>
<feature type="region of interest" description="Disordered" evidence="1">
    <location>
        <begin position="206"/>
        <end position="247"/>
    </location>
</feature>
<keyword evidence="3" id="KW-1185">Reference proteome</keyword>
<organism evidence="2 3">
    <name type="scientific">Caproiciproducens galactitolivorans</name>
    <dbReference type="NCBI Taxonomy" id="642589"/>
    <lineage>
        <taxon>Bacteria</taxon>
        <taxon>Bacillati</taxon>
        <taxon>Bacillota</taxon>
        <taxon>Clostridia</taxon>
        <taxon>Eubacteriales</taxon>
        <taxon>Acutalibacteraceae</taxon>
        <taxon>Caproiciproducens</taxon>
    </lineage>
</organism>
<gene>
    <name evidence="2" type="ORF">CAGA_25190</name>
</gene>
<dbReference type="OrthoDB" id="2062321at2"/>
<comment type="caution">
    <text evidence="2">The sequence shown here is derived from an EMBL/GenBank/DDBJ whole genome shotgun (WGS) entry which is preliminary data.</text>
</comment>
<name>A0A4Z0XV57_9FIRM</name>
<dbReference type="AlphaFoldDB" id="A0A4Z0XV57"/>
<dbReference type="RefSeq" id="WP_135661195.1">
    <property type="nucleotide sequence ID" value="NZ_SRMQ01000024.1"/>
</dbReference>
<accession>A0A4Z0XV57</accession>
<evidence type="ECO:0008006" key="4">
    <source>
        <dbReference type="Google" id="ProtNLM"/>
    </source>
</evidence>
<reference evidence="2 3" key="1">
    <citation type="submission" date="2019-04" db="EMBL/GenBank/DDBJ databases">
        <authorList>
            <person name="Poehlein A."/>
            <person name="Bengelsdorf F.R."/>
            <person name="Duerre P."/>
            <person name="Daniel R."/>
        </authorList>
    </citation>
    <scope>NUCLEOTIDE SEQUENCE [LARGE SCALE GENOMIC DNA]</scope>
    <source>
        <strain evidence="2 3">BS-1</strain>
    </source>
</reference>
<evidence type="ECO:0000256" key="1">
    <source>
        <dbReference type="SAM" id="MobiDB-lite"/>
    </source>
</evidence>
<dbReference type="Pfam" id="PF07083">
    <property type="entry name" value="DUF1351"/>
    <property type="match status" value="1"/>
</dbReference>
<dbReference type="Proteomes" id="UP000297714">
    <property type="component" value="Unassembled WGS sequence"/>
</dbReference>
<sequence>MELIMTTDLAKVLPRSIDFNHEQLKAELSQKLDYYNNLVVTEDSIKSAKADKATLNKLRAALDDKRKEVKKDCLTPYEDFERKVKELICMIDKPIAAIDGQIKAFDEQKRSEKQDEIMRFFCEKIGDLEPLLPFEKIFNPRWLNATYKMSDIEKEITETIFKVRNNINIIKAFDVDCEQQMLDKYLETLDMSAAMAEKTRWEEQQKRLKEYEESQRKAQEAVKTAPDETTSEQKETSPEQPAPQSYIPEPEQCHAREQLKTISVTFHDTTAEFRHGMHDLCVKYGIKYGWAKKEDLE</sequence>
<evidence type="ECO:0000313" key="2">
    <source>
        <dbReference type="EMBL" id="TGJ75329.1"/>
    </source>
</evidence>
<evidence type="ECO:0000313" key="3">
    <source>
        <dbReference type="Proteomes" id="UP000297714"/>
    </source>
</evidence>